<evidence type="ECO:0008006" key="5">
    <source>
        <dbReference type="Google" id="ProtNLM"/>
    </source>
</evidence>
<evidence type="ECO:0000313" key="3">
    <source>
        <dbReference type="EMBL" id="GID15854.1"/>
    </source>
</evidence>
<proteinExistence type="predicted"/>
<dbReference type="EMBL" id="BOMB01000048">
    <property type="protein sequence ID" value="GID15854.1"/>
    <property type="molecule type" value="Genomic_DNA"/>
</dbReference>
<reference evidence="3" key="1">
    <citation type="submission" date="2021-01" db="EMBL/GenBank/DDBJ databases">
        <title>Whole genome shotgun sequence of Actinocatenispora rupis NBRC 107355.</title>
        <authorList>
            <person name="Komaki H."/>
            <person name="Tamura T."/>
        </authorList>
    </citation>
    <scope>NUCLEOTIDE SEQUENCE</scope>
    <source>
        <strain evidence="3">NBRC 107355</strain>
    </source>
</reference>
<dbReference type="AlphaFoldDB" id="A0A8J3NHE1"/>
<keyword evidence="2" id="KW-0472">Membrane</keyword>
<dbReference type="Proteomes" id="UP000612808">
    <property type="component" value="Unassembled WGS sequence"/>
</dbReference>
<comment type="caution">
    <text evidence="3">The sequence shown here is derived from an EMBL/GenBank/DDBJ whole genome shotgun (WGS) entry which is preliminary data.</text>
</comment>
<protein>
    <recommendedName>
        <fullName evidence="5">DUF4190 domain-containing protein</fullName>
    </recommendedName>
</protein>
<feature type="transmembrane region" description="Helical" evidence="2">
    <location>
        <begin position="92"/>
        <end position="110"/>
    </location>
</feature>
<sequence>MTEPPHGGYPSGDESTARRLPLRGAGQTATRPNAGSDPWNTEGADDNPFAGTALGALGENKSAVNPFDKTTPGTSSVFDDDEDRDRKARTSFPITIGLICTVVGACAGLTAVLAPVAIALGGFGVLLSLIGLFTARRRHVGGRLVAVLSILIGLAAVGLGVAEHLGTFSWLNADLPQHARNWLNGKVPGLHG</sequence>
<keyword evidence="2" id="KW-1133">Transmembrane helix</keyword>
<dbReference type="RefSeq" id="WP_203664333.1">
    <property type="nucleotide sequence ID" value="NZ_BAAAZM010000015.1"/>
</dbReference>
<gene>
    <name evidence="3" type="ORF">Aru02nite_67430</name>
</gene>
<organism evidence="3 4">
    <name type="scientific">Actinocatenispora rupis</name>
    <dbReference type="NCBI Taxonomy" id="519421"/>
    <lineage>
        <taxon>Bacteria</taxon>
        <taxon>Bacillati</taxon>
        <taxon>Actinomycetota</taxon>
        <taxon>Actinomycetes</taxon>
        <taxon>Micromonosporales</taxon>
        <taxon>Micromonosporaceae</taxon>
        <taxon>Actinocatenispora</taxon>
    </lineage>
</organism>
<feature type="transmembrane region" description="Helical" evidence="2">
    <location>
        <begin position="144"/>
        <end position="162"/>
    </location>
</feature>
<keyword evidence="4" id="KW-1185">Reference proteome</keyword>
<evidence type="ECO:0000256" key="1">
    <source>
        <dbReference type="SAM" id="MobiDB-lite"/>
    </source>
</evidence>
<feature type="region of interest" description="Disordered" evidence="1">
    <location>
        <begin position="1"/>
        <end position="83"/>
    </location>
</feature>
<feature type="transmembrane region" description="Helical" evidence="2">
    <location>
        <begin position="116"/>
        <end position="135"/>
    </location>
</feature>
<evidence type="ECO:0000256" key="2">
    <source>
        <dbReference type="SAM" id="Phobius"/>
    </source>
</evidence>
<keyword evidence="2" id="KW-0812">Transmembrane</keyword>
<name>A0A8J3NHE1_9ACTN</name>
<evidence type="ECO:0000313" key="4">
    <source>
        <dbReference type="Proteomes" id="UP000612808"/>
    </source>
</evidence>
<accession>A0A8J3NHE1</accession>